<name>A0A1I2UUD1_9GAMM</name>
<reference evidence="3" key="1">
    <citation type="submission" date="2016-10" db="EMBL/GenBank/DDBJ databases">
        <authorList>
            <person name="Varghese N."/>
            <person name="Submissions S."/>
        </authorList>
    </citation>
    <scope>NUCLEOTIDE SEQUENCE [LARGE SCALE GENOMIC DNA]</scope>
    <source>
        <strain evidence="3">CGMCC 1.10971</strain>
    </source>
</reference>
<dbReference type="EMBL" id="FOOU01000014">
    <property type="protein sequence ID" value="SFG79819.1"/>
    <property type="molecule type" value="Genomic_DNA"/>
</dbReference>
<evidence type="ECO:0000313" key="3">
    <source>
        <dbReference type="Proteomes" id="UP000198623"/>
    </source>
</evidence>
<keyword evidence="1" id="KW-0812">Transmembrane</keyword>
<keyword evidence="3" id="KW-1185">Reference proteome</keyword>
<keyword evidence="1" id="KW-1133">Transmembrane helix</keyword>
<keyword evidence="1" id="KW-0472">Membrane</keyword>
<proteinExistence type="predicted"/>
<organism evidence="2 3">
    <name type="scientific">Neptunomonas qingdaonensis</name>
    <dbReference type="NCBI Taxonomy" id="1045558"/>
    <lineage>
        <taxon>Bacteria</taxon>
        <taxon>Pseudomonadati</taxon>
        <taxon>Pseudomonadota</taxon>
        <taxon>Gammaproteobacteria</taxon>
        <taxon>Oceanospirillales</taxon>
        <taxon>Oceanospirillaceae</taxon>
        <taxon>Neptunomonas</taxon>
    </lineage>
</organism>
<feature type="transmembrane region" description="Helical" evidence="1">
    <location>
        <begin position="108"/>
        <end position="127"/>
    </location>
</feature>
<sequence>MLDAMIIAIVTAVVGPVITILLTHYLQKRKKNGEHSDRVVLEIQHSGVSSPSSETLKTEDRTYYDQRVNVIMNVAAKRSAALWKGGLILFLLPIAFGVISGIATGDSLYGVAVWFFGALLAALAQTVELYQSKKSITNEITLSKFDRIALFEVKTRVENAKKKCMYDELWNHMLQTIDQELKNL</sequence>
<feature type="transmembrane region" description="Helical" evidence="1">
    <location>
        <begin position="81"/>
        <end position="102"/>
    </location>
</feature>
<protein>
    <submittedName>
        <fullName evidence="2">Uncharacterized protein</fullName>
    </submittedName>
</protein>
<evidence type="ECO:0000313" key="2">
    <source>
        <dbReference type="EMBL" id="SFG79819.1"/>
    </source>
</evidence>
<accession>A0A1I2UUD1</accession>
<dbReference type="Proteomes" id="UP000198623">
    <property type="component" value="Unassembled WGS sequence"/>
</dbReference>
<evidence type="ECO:0000256" key="1">
    <source>
        <dbReference type="SAM" id="Phobius"/>
    </source>
</evidence>
<gene>
    <name evidence="2" type="ORF">SAMN05216175_11411</name>
</gene>
<dbReference type="RefSeq" id="WP_090729535.1">
    <property type="nucleotide sequence ID" value="NZ_FOOU01000014.1"/>
</dbReference>
<feature type="transmembrane region" description="Helical" evidence="1">
    <location>
        <begin position="6"/>
        <end position="26"/>
    </location>
</feature>
<dbReference type="AlphaFoldDB" id="A0A1I2UUD1"/>